<dbReference type="Gene3D" id="3.30.160.60">
    <property type="entry name" value="Classic Zinc Finger"/>
    <property type="match status" value="7"/>
</dbReference>
<dbReference type="InterPro" id="IPR036236">
    <property type="entry name" value="Znf_C2H2_sf"/>
</dbReference>
<dbReference type="PROSITE" id="PS50157">
    <property type="entry name" value="ZINC_FINGER_C2H2_2"/>
    <property type="match status" value="8"/>
</dbReference>
<feature type="domain" description="C2H2-type" evidence="19">
    <location>
        <begin position="387"/>
        <end position="415"/>
    </location>
</feature>
<keyword evidence="6" id="KW-0862">Zinc</keyword>
<dbReference type="GO" id="GO:0010557">
    <property type="term" value="P:positive regulation of macromolecule biosynthetic process"/>
    <property type="evidence" value="ECO:0007669"/>
    <property type="project" value="UniProtKB-ARBA"/>
</dbReference>
<evidence type="ECO:0000256" key="4">
    <source>
        <dbReference type="ARBA" id="ARBA00022737"/>
    </source>
</evidence>
<feature type="domain" description="C2H2-type" evidence="19">
    <location>
        <begin position="359"/>
        <end position="386"/>
    </location>
</feature>
<keyword evidence="9" id="KW-0010">Activator</keyword>
<keyword evidence="8" id="KW-0238">DNA-binding</keyword>
<dbReference type="GeneTree" id="ENSGT00940000156672"/>
<keyword evidence="21" id="KW-1185">Reference proteome</keyword>
<dbReference type="AlphaFoldDB" id="A0A3Q2T6H5"/>
<feature type="domain" description="C2H2-type" evidence="19">
    <location>
        <begin position="447"/>
        <end position="474"/>
    </location>
</feature>
<evidence type="ECO:0000256" key="18">
    <source>
        <dbReference type="SAM" id="MobiDB-lite"/>
    </source>
</evidence>
<dbReference type="FunFam" id="3.30.160.60:FF:000283">
    <property type="entry name" value="Putative transcriptional repressor ctcf"/>
    <property type="match status" value="1"/>
</dbReference>
<evidence type="ECO:0000313" key="21">
    <source>
        <dbReference type="Proteomes" id="UP000265000"/>
    </source>
</evidence>
<comment type="subcellular location">
    <subcellularLocation>
        <location evidence="1">Nucleus</location>
    </subcellularLocation>
</comment>
<evidence type="ECO:0000256" key="7">
    <source>
        <dbReference type="ARBA" id="ARBA00023015"/>
    </source>
</evidence>
<keyword evidence="3" id="KW-0479">Metal-binding</keyword>
<feature type="domain" description="C2H2-type" evidence="19">
    <location>
        <begin position="302"/>
        <end position="330"/>
    </location>
</feature>
<feature type="compositionally biased region" description="Acidic residues" evidence="18">
    <location>
        <begin position="572"/>
        <end position="594"/>
    </location>
</feature>
<evidence type="ECO:0000256" key="1">
    <source>
        <dbReference type="ARBA" id="ARBA00004123"/>
    </source>
</evidence>
<dbReference type="Pfam" id="PF00096">
    <property type="entry name" value="zf-C2H2"/>
    <property type="match status" value="4"/>
</dbReference>
<name>A0A3Q2T6H5_FUNHE</name>
<keyword evidence="2" id="KW-0678">Repressor</keyword>
<evidence type="ECO:0000256" key="14">
    <source>
        <dbReference type="ARBA" id="ARBA00077042"/>
    </source>
</evidence>
<feature type="domain" description="C2H2-type" evidence="19">
    <location>
        <begin position="331"/>
        <end position="358"/>
    </location>
</feature>
<protein>
    <recommendedName>
        <fullName evidence="13">Transcriptional repressor CTCF</fullName>
    </recommendedName>
    <alternativeName>
        <fullName evidence="14">11-zinc finger protein</fullName>
    </alternativeName>
    <alternativeName>
        <fullName evidence="15">CCCTC-binding factor</fullName>
    </alternativeName>
    <alternativeName>
        <fullName evidence="16">CTCFL paralog</fullName>
    </alternativeName>
</protein>
<dbReference type="Proteomes" id="UP000265000">
    <property type="component" value="Unplaced"/>
</dbReference>
<evidence type="ECO:0000256" key="11">
    <source>
        <dbReference type="ARBA" id="ARBA00023242"/>
    </source>
</evidence>
<reference evidence="20" key="2">
    <citation type="submission" date="2025-09" db="UniProtKB">
        <authorList>
            <consortium name="Ensembl"/>
        </authorList>
    </citation>
    <scope>IDENTIFICATION</scope>
</reference>
<dbReference type="PROSITE" id="PS00028">
    <property type="entry name" value="ZINC_FINGER_C2H2_1"/>
    <property type="match status" value="6"/>
</dbReference>
<dbReference type="FunFam" id="3.30.160.60:FF:000123">
    <property type="entry name" value="transcriptional repressor CTCF isoform X1"/>
    <property type="match status" value="1"/>
</dbReference>
<keyword evidence="11" id="KW-0539">Nucleus</keyword>
<keyword evidence="5 17" id="KW-0863">Zinc-finger</keyword>
<evidence type="ECO:0000256" key="8">
    <source>
        <dbReference type="ARBA" id="ARBA00023125"/>
    </source>
</evidence>
<dbReference type="GO" id="GO:0008270">
    <property type="term" value="F:zinc ion binding"/>
    <property type="evidence" value="ECO:0007669"/>
    <property type="project" value="UniProtKB-KW"/>
</dbReference>
<dbReference type="PANTHER" id="PTHR24379">
    <property type="entry name" value="KRAB AND ZINC FINGER DOMAIN-CONTAINING"/>
    <property type="match status" value="1"/>
</dbReference>
<feature type="domain" description="C2H2-type" evidence="19">
    <location>
        <begin position="274"/>
        <end position="301"/>
    </location>
</feature>
<keyword evidence="4" id="KW-0677">Repeat</keyword>
<evidence type="ECO:0000313" key="20">
    <source>
        <dbReference type="Ensembl" id="ENSFHEP00000010113.1"/>
    </source>
</evidence>
<dbReference type="FunFam" id="3.30.160.60:FF:000049">
    <property type="entry name" value="transcriptional repressor CTCF isoform X1"/>
    <property type="match status" value="2"/>
</dbReference>
<evidence type="ECO:0000256" key="16">
    <source>
        <dbReference type="ARBA" id="ARBA00080637"/>
    </source>
</evidence>
<dbReference type="FunFam" id="3.30.160.60:FF:000222">
    <property type="entry name" value="Putative transcriptional repressor ctcf"/>
    <property type="match status" value="1"/>
</dbReference>
<dbReference type="InterPro" id="IPR056438">
    <property type="entry name" value="Znf-C2H2_CTCF"/>
</dbReference>
<dbReference type="SMART" id="SM00355">
    <property type="entry name" value="ZnF_C2H2"/>
    <property type="match status" value="8"/>
</dbReference>
<accession>A0A3Q2T6H5</accession>
<evidence type="ECO:0000256" key="12">
    <source>
        <dbReference type="ARBA" id="ARBA00061457"/>
    </source>
</evidence>
<feature type="compositionally biased region" description="Basic residues" evidence="18">
    <location>
        <begin position="556"/>
        <end position="567"/>
    </location>
</feature>
<keyword evidence="7" id="KW-0805">Transcription regulation</keyword>
<evidence type="ECO:0000256" key="9">
    <source>
        <dbReference type="ARBA" id="ARBA00023159"/>
    </source>
</evidence>
<evidence type="ECO:0000256" key="13">
    <source>
        <dbReference type="ARBA" id="ARBA00069362"/>
    </source>
</evidence>
<dbReference type="Ensembl" id="ENSFHET00000016776.1">
    <property type="protein sequence ID" value="ENSFHEP00000010113.1"/>
    <property type="gene ID" value="ENSFHEG00000011460.1"/>
</dbReference>
<evidence type="ECO:0000259" key="19">
    <source>
        <dbReference type="PROSITE" id="PS50157"/>
    </source>
</evidence>
<evidence type="ECO:0000256" key="17">
    <source>
        <dbReference type="PROSITE-ProRule" id="PRU00042"/>
    </source>
</evidence>
<feature type="domain" description="C2H2-type" evidence="19">
    <location>
        <begin position="417"/>
        <end position="441"/>
    </location>
</feature>
<dbReference type="Pfam" id="PF23611">
    <property type="entry name" value="zf-C2H2_16"/>
    <property type="match status" value="1"/>
</dbReference>
<feature type="region of interest" description="Disordered" evidence="18">
    <location>
        <begin position="544"/>
        <end position="677"/>
    </location>
</feature>
<dbReference type="GO" id="GO:0005634">
    <property type="term" value="C:nucleus"/>
    <property type="evidence" value="ECO:0007669"/>
    <property type="project" value="UniProtKB-SubCell"/>
</dbReference>
<sequence>MEGEVVSMESAQAAALASDGKVLPEGREALMQAVQGEVAGNMDMMVMDALDPTLLQMKTEVLEGGGTVTVTGGDEGQIITLQVVNMEEQSGGALGLGQLQLVQVPVTTTTVEGLQATYVEASGANKEAEPVICHTLPLPEGFQVVKVGANGEVETVEQEELQAQEDPEWSKDPDYQPIAAVRKGKKGKKSRLRYAEGDRDMDVSVYDFEEEQQEGLLSEVNAEKVVGNMKPPKPTKIKKKGVKKTFQCELCSYTCPRRSNLDRHMKSHTDERPHKCHLCGRAFRTVTLLRNHLNTHTGTRPHKCTDCDMAFVTSGELVRHRRYKHTHEKPFKCSMCDYSSVEVSKLKRHIRSHTGERPFQCSLCSYASRDTYKLKRHMRTHSGEKPYECYICHARFTQSGTMKMHILQKHTENVAKFHCPHCDTVIARKSDLGVHLRKQHSFIETGKKCRYCDAVFHERYALIQHQKTHKNEKRFKCDQCDYCCRQVCYKRLSQALCLQPVREDFPTPRFQRALCSMSVGNERLTVCCAHQNTMLRHAENCIGEAGADENGAPSPRKGRRGRKRKMQSRRDDDDDDDEDENTEGDLDEDEEDEMLHDIEVEQAEPVVPIPAPVEPPVKRKRGRPPKNRPDGKFLHHLSCSEVGAEQEEGAAEEEVQLTEAPPNGDLTPEMILSMMDR</sequence>
<dbReference type="GO" id="GO:0006355">
    <property type="term" value="P:regulation of DNA-templated transcription"/>
    <property type="evidence" value="ECO:0007669"/>
    <property type="project" value="UniProtKB-ARBA"/>
</dbReference>
<evidence type="ECO:0000256" key="6">
    <source>
        <dbReference type="ARBA" id="ARBA00022833"/>
    </source>
</evidence>
<dbReference type="GO" id="GO:0003677">
    <property type="term" value="F:DNA binding"/>
    <property type="evidence" value="ECO:0007669"/>
    <property type="project" value="UniProtKB-KW"/>
</dbReference>
<dbReference type="FunFam" id="3.30.160.60:FF:000373">
    <property type="entry name" value="Putative transcriptional repressor ctcf"/>
    <property type="match status" value="1"/>
</dbReference>
<keyword evidence="10" id="KW-0804">Transcription</keyword>
<feature type="domain" description="C2H2-type" evidence="19">
    <location>
        <begin position="246"/>
        <end position="273"/>
    </location>
</feature>
<dbReference type="InterPro" id="IPR013087">
    <property type="entry name" value="Znf_C2H2_type"/>
</dbReference>
<evidence type="ECO:0000256" key="2">
    <source>
        <dbReference type="ARBA" id="ARBA00022491"/>
    </source>
</evidence>
<dbReference type="Pfam" id="PF13909">
    <property type="entry name" value="zf-H2C2_5"/>
    <property type="match status" value="1"/>
</dbReference>
<evidence type="ECO:0000256" key="3">
    <source>
        <dbReference type="ARBA" id="ARBA00022723"/>
    </source>
</evidence>
<dbReference type="PANTHER" id="PTHR24379:SF121">
    <property type="entry name" value="C2H2-TYPE DOMAIN-CONTAINING PROTEIN"/>
    <property type="match status" value="1"/>
</dbReference>
<proteinExistence type="inferred from homology"/>
<organism evidence="20 21">
    <name type="scientific">Fundulus heteroclitus</name>
    <name type="common">Killifish</name>
    <name type="synonym">Mummichog</name>
    <dbReference type="NCBI Taxonomy" id="8078"/>
    <lineage>
        <taxon>Eukaryota</taxon>
        <taxon>Metazoa</taxon>
        <taxon>Chordata</taxon>
        <taxon>Craniata</taxon>
        <taxon>Vertebrata</taxon>
        <taxon>Euteleostomi</taxon>
        <taxon>Actinopterygii</taxon>
        <taxon>Neopterygii</taxon>
        <taxon>Teleostei</taxon>
        <taxon>Neoteleostei</taxon>
        <taxon>Acanthomorphata</taxon>
        <taxon>Ovalentaria</taxon>
        <taxon>Atherinomorphae</taxon>
        <taxon>Cyprinodontiformes</taxon>
        <taxon>Fundulidae</taxon>
        <taxon>Fundulus</taxon>
    </lineage>
</organism>
<reference evidence="20" key="1">
    <citation type="submission" date="2025-08" db="UniProtKB">
        <authorList>
            <consortium name="Ensembl"/>
        </authorList>
    </citation>
    <scope>IDENTIFICATION</scope>
</reference>
<dbReference type="SUPFAM" id="SSF57667">
    <property type="entry name" value="beta-beta-alpha zinc fingers"/>
    <property type="match status" value="5"/>
</dbReference>
<evidence type="ECO:0000256" key="15">
    <source>
        <dbReference type="ARBA" id="ARBA00079129"/>
    </source>
</evidence>
<evidence type="ECO:0000256" key="10">
    <source>
        <dbReference type="ARBA" id="ARBA00023163"/>
    </source>
</evidence>
<evidence type="ECO:0000256" key="5">
    <source>
        <dbReference type="ARBA" id="ARBA00022771"/>
    </source>
</evidence>
<feature type="compositionally biased region" description="Acidic residues" evidence="18">
    <location>
        <begin position="644"/>
        <end position="656"/>
    </location>
</feature>
<comment type="similarity">
    <text evidence="12">Belongs to the CTCF zinc-finger protein family.</text>
</comment>